<organism evidence="1 2">
    <name type="scientific">Plasmopara halstedii</name>
    <name type="common">Downy mildew of sunflower</name>
    <dbReference type="NCBI Taxonomy" id="4781"/>
    <lineage>
        <taxon>Eukaryota</taxon>
        <taxon>Sar</taxon>
        <taxon>Stramenopiles</taxon>
        <taxon>Oomycota</taxon>
        <taxon>Peronosporomycetes</taxon>
        <taxon>Peronosporales</taxon>
        <taxon>Peronosporaceae</taxon>
        <taxon>Plasmopara</taxon>
    </lineage>
</organism>
<name>A0A0P1B0T9_PLAHL</name>
<dbReference type="AlphaFoldDB" id="A0A0P1B0T9"/>
<reference evidence="2" key="1">
    <citation type="submission" date="2014-09" db="EMBL/GenBank/DDBJ databases">
        <authorList>
            <person name="Sharma Rahul"/>
            <person name="Thines Marco"/>
        </authorList>
    </citation>
    <scope>NUCLEOTIDE SEQUENCE [LARGE SCALE GENOMIC DNA]</scope>
</reference>
<sequence>MSDVSNLWCKFYSNIVDTGHIVILISIAVRTGLGCVQSHAISEIDLAANFAIYAALDVPKSSSYITTTKLGGLNINAPIEQNLDLKHRPSCFKIHALLFLQIKLAEPIPCLTQITIFSPWQKFVLS</sequence>
<accession>A0A0P1B0T9</accession>
<evidence type="ECO:0000313" key="2">
    <source>
        <dbReference type="Proteomes" id="UP000054928"/>
    </source>
</evidence>
<evidence type="ECO:0000313" key="1">
    <source>
        <dbReference type="EMBL" id="CEG47586.1"/>
    </source>
</evidence>
<keyword evidence="2" id="KW-1185">Reference proteome</keyword>
<proteinExistence type="predicted"/>
<dbReference type="EMBL" id="CCYD01002664">
    <property type="protein sequence ID" value="CEG47586.1"/>
    <property type="molecule type" value="Genomic_DNA"/>
</dbReference>
<dbReference type="RefSeq" id="XP_024583955.1">
    <property type="nucleotide sequence ID" value="XM_024718570.1"/>
</dbReference>
<dbReference type="Proteomes" id="UP000054928">
    <property type="component" value="Unassembled WGS sequence"/>
</dbReference>
<dbReference type="GeneID" id="36399792"/>
<protein>
    <submittedName>
        <fullName evidence="1">Uncharacterized protein</fullName>
    </submittedName>
</protein>